<gene>
    <name evidence="1" type="ORF">CQA62_06785</name>
</gene>
<sequence>ARAYLGEWEGRGERENAEIRRRALSFDKEGKWEKGIDKLHHEHIFFEDEEGGNVGFATDWEMVTDATYYPYDPVDGAYYKTKAIGKFFTETDPSVIARYRATDGKHYDDAIMRQAVEDVKKYGMFKYYYLTINNCQDFIKQVKIRYQKIFKQQRGGK</sequence>
<dbReference type="RefSeq" id="WP_170125578.1">
    <property type="nucleotide sequence ID" value="NZ_NXLU01000028.1"/>
</dbReference>
<dbReference type="Proteomes" id="UP000257067">
    <property type="component" value="Unassembled WGS sequence"/>
</dbReference>
<reference evidence="1 2" key="1">
    <citation type="submission" date="2018-04" db="EMBL/GenBank/DDBJ databases">
        <title>Novel Campyloabacter and Helicobacter Species and Strains.</title>
        <authorList>
            <person name="Mannion A.J."/>
            <person name="Shen Z."/>
            <person name="Fox J.G."/>
        </authorList>
    </citation>
    <scope>NUCLEOTIDE SEQUENCE [LARGE SCALE GENOMIC DNA]</scope>
    <source>
        <strain evidence="1 2">ATCC 700242</strain>
    </source>
</reference>
<dbReference type="AlphaFoldDB" id="A0A3D8IMS6"/>
<protein>
    <submittedName>
        <fullName evidence="1">Uncharacterized protein</fullName>
    </submittedName>
</protein>
<keyword evidence="2" id="KW-1185">Reference proteome</keyword>
<dbReference type="EMBL" id="NXLU01000028">
    <property type="protein sequence ID" value="RDU66568.1"/>
    <property type="molecule type" value="Genomic_DNA"/>
</dbReference>
<evidence type="ECO:0000313" key="1">
    <source>
        <dbReference type="EMBL" id="RDU66568.1"/>
    </source>
</evidence>
<name>A0A3D8IMS6_9HELI</name>
<accession>A0A3D8IMS6</accession>
<organism evidence="1 2">
    <name type="scientific">Helicobacter cholecystus</name>
    <dbReference type="NCBI Taxonomy" id="45498"/>
    <lineage>
        <taxon>Bacteria</taxon>
        <taxon>Pseudomonadati</taxon>
        <taxon>Campylobacterota</taxon>
        <taxon>Epsilonproteobacteria</taxon>
        <taxon>Campylobacterales</taxon>
        <taxon>Helicobacteraceae</taxon>
        <taxon>Helicobacter</taxon>
    </lineage>
</organism>
<feature type="non-terminal residue" evidence="1">
    <location>
        <position position="1"/>
    </location>
</feature>
<evidence type="ECO:0000313" key="2">
    <source>
        <dbReference type="Proteomes" id="UP000257067"/>
    </source>
</evidence>
<comment type="caution">
    <text evidence="1">The sequence shown here is derived from an EMBL/GenBank/DDBJ whole genome shotgun (WGS) entry which is preliminary data.</text>
</comment>
<proteinExistence type="predicted"/>